<keyword evidence="5" id="KW-0175">Coiled coil</keyword>
<evidence type="ECO:0000256" key="5">
    <source>
        <dbReference type="SAM" id="Coils"/>
    </source>
</evidence>
<gene>
    <name evidence="7" type="ORF">Cni_G14852</name>
</gene>
<evidence type="ECO:0000256" key="4">
    <source>
        <dbReference type="PROSITE-ProRule" id="PRU00175"/>
    </source>
</evidence>
<dbReference type="AlphaFoldDB" id="A0AAQ3QF55"/>
<accession>A0AAQ3QF55</accession>
<name>A0AAQ3QF55_9LILI</name>
<dbReference type="EMBL" id="CP136893">
    <property type="protein sequence ID" value="WOL06120.1"/>
    <property type="molecule type" value="Genomic_DNA"/>
</dbReference>
<dbReference type="Pfam" id="PF13920">
    <property type="entry name" value="zf-C3HC4_3"/>
    <property type="match status" value="1"/>
</dbReference>
<feature type="domain" description="RING-type" evidence="6">
    <location>
        <begin position="284"/>
        <end position="322"/>
    </location>
</feature>
<reference evidence="7 8" key="1">
    <citation type="submission" date="2023-10" db="EMBL/GenBank/DDBJ databases">
        <title>Chromosome-scale genome assembly provides insights into flower coloration mechanisms of Canna indica.</title>
        <authorList>
            <person name="Li C."/>
        </authorList>
    </citation>
    <scope>NUCLEOTIDE SEQUENCE [LARGE SCALE GENOMIC DNA]</scope>
    <source>
        <tissue evidence="7">Flower</tissue>
    </source>
</reference>
<keyword evidence="1" id="KW-0479">Metal-binding</keyword>
<dbReference type="GO" id="GO:0004842">
    <property type="term" value="F:ubiquitin-protein transferase activity"/>
    <property type="evidence" value="ECO:0007669"/>
    <property type="project" value="TreeGrafter"/>
</dbReference>
<evidence type="ECO:0000256" key="1">
    <source>
        <dbReference type="ARBA" id="ARBA00022723"/>
    </source>
</evidence>
<sequence length="334" mass="36262">MGFPEAAPGFLDPSAFLFANGGEIKLAPFWGGVSIDCGGLMRCFRATAAPNLGKRGREAIGTPMAAPPPTHQNRPVNLLSLQSKPFSTLLPPPALANSAEQQMYPPAIVSTGLGLSFEEGHQQRPNLLRSCSPSSLLSPILSEELAAHVSQQKDEIERILHAQGQQLRRALAQTQRRHHVSLFGAAEESTARRLREKEAELERAARTSGELENRLARLRTELMAWQSMAVINQKKVASLRAQLQLAEAAAASRRVGACGESSPPVEDAESIFVDPERVEPERACRACWVRPASVVLLPCRHLCLCDACDGEGHPAELCPVCRCVRTGSVRVFLD</sequence>
<protein>
    <submittedName>
        <fullName evidence="7">BOI-related E3 ubiquitin-protein ligase 1-like</fullName>
    </submittedName>
</protein>
<dbReference type="Proteomes" id="UP001327560">
    <property type="component" value="Chromosome 4"/>
</dbReference>
<dbReference type="PANTHER" id="PTHR42647">
    <property type="entry name" value="SBP (S-RIBONUCLEASE BINDING PROTEIN) FAMILY PROTEIN"/>
    <property type="match status" value="1"/>
</dbReference>
<dbReference type="InterPro" id="IPR013083">
    <property type="entry name" value="Znf_RING/FYVE/PHD"/>
</dbReference>
<organism evidence="7 8">
    <name type="scientific">Canna indica</name>
    <name type="common">Indian-shot</name>
    <dbReference type="NCBI Taxonomy" id="4628"/>
    <lineage>
        <taxon>Eukaryota</taxon>
        <taxon>Viridiplantae</taxon>
        <taxon>Streptophyta</taxon>
        <taxon>Embryophyta</taxon>
        <taxon>Tracheophyta</taxon>
        <taxon>Spermatophyta</taxon>
        <taxon>Magnoliopsida</taxon>
        <taxon>Liliopsida</taxon>
        <taxon>Zingiberales</taxon>
        <taxon>Cannaceae</taxon>
        <taxon>Canna</taxon>
    </lineage>
</organism>
<keyword evidence="2 4" id="KW-0863">Zinc-finger</keyword>
<dbReference type="GO" id="GO:0008270">
    <property type="term" value="F:zinc ion binding"/>
    <property type="evidence" value="ECO:0007669"/>
    <property type="project" value="UniProtKB-KW"/>
</dbReference>
<evidence type="ECO:0000313" key="8">
    <source>
        <dbReference type="Proteomes" id="UP001327560"/>
    </source>
</evidence>
<dbReference type="PROSITE" id="PS50089">
    <property type="entry name" value="ZF_RING_2"/>
    <property type="match status" value="1"/>
</dbReference>
<evidence type="ECO:0000313" key="7">
    <source>
        <dbReference type="EMBL" id="WOL06120.1"/>
    </source>
</evidence>
<keyword evidence="8" id="KW-1185">Reference proteome</keyword>
<dbReference type="CDD" id="cd16649">
    <property type="entry name" value="mRING-HC-C3HC5_CGRF1-like"/>
    <property type="match status" value="1"/>
</dbReference>
<evidence type="ECO:0000259" key="6">
    <source>
        <dbReference type="PROSITE" id="PS50089"/>
    </source>
</evidence>
<keyword evidence="3" id="KW-0862">Zinc</keyword>
<dbReference type="PANTHER" id="PTHR42647:SF5">
    <property type="entry name" value="SBP (S-RIBONUCLEASE BINDING PROTEIN) FAMILY PROTEIN"/>
    <property type="match status" value="1"/>
</dbReference>
<proteinExistence type="predicted"/>
<feature type="coiled-coil region" evidence="5">
    <location>
        <begin position="187"/>
        <end position="228"/>
    </location>
</feature>
<dbReference type="Gene3D" id="3.30.40.10">
    <property type="entry name" value="Zinc/RING finger domain, C3HC4 (zinc finger)"/>
    <property type="match status" value="1"/>
</dbReference>
<evidence type="ECO:0000256" key="3">
    <source>
        <dbReference type="ARBA" id="ARBA00022833"/>
    </source>
</evidence>
<dbReference type="InterPro" id="IPR001841">
    <property type="entry name" value="Znf_RING"/>
</dbReference>
<evidence type="ECO:0000256" key="2">
    <source>
        <dbReference type="ARBA" id="ARBA00022771"/>
    </source>
</evidence>